<evidence type="ECO:0000313" key="2">
    <source>
        <dbReference type="Proteomes" id="UP000317778"/>
    </source>
</evidence>
<evidence type="ECO:0000313" key="1">
    <source>
        <dbReference type="EMBL" id="TKJ36876.1"/>
    </source>
</evidence>
<proteinExistence type="predicted"/>
<comment type="caution">
    <text evidence="1">The sequence shown here is derived from an EMBL/GenBank/DDBJ whole genome shotgun (WGS) entry which is preliminary data.</text>
</comment>
<sequence length="199" mass="23103">MSSASSRPRGYPIIGYTTRRHLILDLDNANRYGARAITKKIMWEWPKVGDCIILSSSTKPDRIRLVHNKWGRPLLYHDRENFHLVFDNGIGYNLSCRICHTLAGLGILNPDYVKIREFRGDMTLRISPAYLYDEIKPIPQIVEWVFNDYTNRRDGYIRHYLKVKKGVEALFAPLLETENVANYRTHRPDRGSQNGSVDP</sequence>
<dbReference type="EMBL" id="NJBO01000038">
    <property type="protein sequence ID" value="TKJ36876.1"/>
    <property type="molecule type" value="Genomic_DNA"/>
</dbReference>
<dbReference type="AlphaFoldDB" id="A0A532UPK1"/>
<organism evidence="1 2">
    <name type="scientific">candidate division TA06 bacterium B3_TA06</name>
    <dbReference type="NCBI Taxonomy" id="2012487"/>
    <lineage>
        <taxon>Bacteria</taxon>
        <taxon>Bacteria division TA06</taxon>
    </lineage>
</organism>
<protein>
    <submittedName>
        <fullName evidence="1">Uncharacterized protein</fullName>
    </submittedName>
</protein>
<dbReference type="Proteomes" id="UP000317778">
    <property type="component" value="Unassembled WGS sequence"/>
</dbReference>
<accession>A0A532UPK1</accession>
<name>A0A532UPK1_UNCT6</name>
<reference evidence="1 2" key="1">
    <citation type="submission" date="2017-06" db="EMBL/GenBank/DDBJ databases">
        <title>Novel microbial phyla capable of carbon fixation and sulfur reduction in deep-sea sediments.</title>
        <authorList>
            <person name="Huang J."/>
            <person name="Baker B."/>
            <person name="Wang Y."/>
        </authorList>
    </citation>
    <scope>NUCLEOTIDE SEQUENCE [LARGE SCALE GENOMIC DNA]</scope>
    <source>
        <strain evidence="1">B3_TA06</strain>
    </source>
</reference>
<gene>
    <name evidence="1" type="ORF">CEE36_11355</name>
</gene>